<sequence length="169" mass="17572">MKWHYSCGSSPFPISVSDSGTASIEASLRKLYEQVSALKRIDSEKVHLWDYFNDQKQTVLACSDQTLEESDLQMDQSILFDVQADGFIPFGSGMDSTGNQLASLILFGSALEAAGSGPGDIASAWSALEAAGSGPGDITSAWSALEAAGSGPGDITSAWSAIKAAKSGV</sequence>
<name>A0AAP0GVD9_9ASTR</name>
<dbReference type="AlphaFoldDB" id="A0AAP0GVD9"/>
<proteinExistence type="predicted"/>
<dbReference type="EMBL" id="JBCNJP010000017">
    <property type="protein sequence ID" value="KAK9064768.1"/>
    <property type="molecule type" value="Genomic_DNA"/>
</dbReference>
<accession>A0AAP0GVD9</accession>
<dbReference type="Gene3D" id="3.10.20.90">
    <property type="entry name" value="Phosphatidylinositol 3-kinase Catalytic Subunit, Chain A, domain 1"/>
    <property type="match status" value="1"/>
</dbReference>
<gene>
    <name evidence="1" type="ORF">SSX86_016150</name>
</gene>
<dbReference type="Proteomes" id="UP001408789">
    <property type="component" value="Unassembled WGS sequence"/>
</dbReference>
<reference evidence="1 2" key="1">
    <citation type="submission" date="2024-04" db="EMBL/GenBank/DDBJ databases">
        <title>The reference genome of an endangered Asteraceae, Deinandra increscens subsp. villosa, native to the Central Coast of California.</title>
        <authorList>
            <person name="Guilliams M."/>
            <person name="Hasenstab-Lehman K."/>
            <person name="Meyer R."/>
            <person name="Mcevoy S."/>
        </authorList>
    </citation>
    <scope>NUCLEOTIDE SEQUENCE [LARGE SCALE GENOMIC DNA]</scope>
    <source>
        <tissue evidence="1">Leaf</tissue>
    </source>
</reference>
<organism evidence="1 2">
    <name type="scientific">Deinandra increscens subsp. villosa</name>
    <dbReference type="NCBI Taxonomy" id="3103831"/>
    <lineage>
        <taxon>Eukaryota</taxon>
        <taxon>Viridiplantae</taxon>
        <taxon>Streptophyta</taxon>
        <taxon>Embryophyta</taxon>
        <taxon>Tracheophyta</taxon>
        <taxon>Spermatophyta</taxon>
        <taxon>Magnoliopsida</taxon>
        <taxon>eudicotyledons</taxon>
        <taxon>Gunneridae</taxon>
        <taxon>Pentapetalae</taxon>
        <taxon>asterids</taxon>
        <taxon>campanulids</taxon>
        <taxon>Asterales</taxon>
        <taxon>Asteraceae</taxon>
        <taxon>Asteroideae</taxon>
        <taxon>Heliantheae alliance</taxon>
        <taxon>Madieae</taxon>
        <taxon>Madiinae</taxon>
        <taxon>Deinandra</taxon>
    </lineage>
</organism>
<comment type="caution">
    <text evidence="1">The sequence shown here is derived from an EMBL/GenBank/DDBJ whole genome shotgun (WGS) entry which is preliminary data.</text>
</comment>
<protein>
    <submittedName>
        <fullName evidence="1">Uncharacterized protein</fullName>
    </submittedName>
</protein>
<keyword evidence="2" id="KW-1185">Reference proteome</keyword>
<evidence type="ECO:0000313" key="2">
    <source>
        <dbReference type="Proteomes" id="UP001408789"/>
    </source>
</evidence>
<evidence type="ECO:0000313" key="1">
    <source>
        <dbReference type="EMBL" id="KAK9064768.1"/>
    </source>
</evidence>